<organism evidence="11 12">
    <name type="scientific">Deinococcus radiopugnans ATCC 19172</name>
    <dbReference type="NCBI Taxonomy" id="585398"/>
    <lineage>
        <taxon>Bacteria</taxon>
        <taxon>Thermotogati</taxon>
        <taxon>Deinococcota</taxon>
        <taxon>Deinococci</taxon>
        <taxon>Deinococcales</taxon>
        <taxon>Deinococcaceae</taxon>
        <taxon>Deinococcus</taxon>
    </lineage>
</organism>
<evidence type="ECO:0000256" key="7">
    <source>
        <dbReference type="ARBA" id="ARBA00023277"/>
    </source>
</evidence>
<proteinExistence type="inferred from homology"/>
<comment type="caution">
    <text evidence="11">The sequence shown here is derived from an EMBL/GenBank/DDBJ whole genome shotgun (WGS) entry which is preliminary data.</text>
</comment>
<comment type="pathway">
    <text evidence="2 8">Glycan biosynthesis; glycogen biosynthesis.</text>
</comment>
<keyword evidence="4 8" id="KW-0321">Glycogen metabolism</keyword>
<protein>
    <recommendedName>
        <fullName evidence="8">1,4-alpha-glucan branching enzyme GlgB</fullName>
        <ecNumber evidence="8">2.4.1.18</ecNumber>
    </recommendedName>
    <alternativeName>
        <fullName evidence="8">1,4-alpha-D-glucan:1,4-alpha-D-glucan 6-glucosyl-transferase</fullName>
    </alternativeName>
    <alternativeName>
        <fullName evidence="8">Alpha-(1-&gt;4)-glucan branching enzyme</fullName>
    </alternativeName>
    <alternativeName>
        <fullName evidence="8">Glycogen branching enzyme</fullName>
        <shortName evidence="8">BE</shortName>
    </alternativeName>
</protein>
<dbReference type="SMART" id="SM00642">
    <property type="entry name" value="Aamy"/>
    <property type="match status" value="1"/>
</dbReference>
<dbReference type="InterPro" id="IPR013783">
    <property type="entry name" value="Ig-like_fold"/>
</dbReference>
<feature type="active site" description="Proton donor" evidence="8">
    <location>
        <position position="357"/>
    </location>
</feature>
<feature type="compositionally biased region" description="Basic residues" evidence="9">
    <location>
        <begin position="848"/>
        <end position="859"/>
    </location>
</feature>
<evidence type="ECO:0000256" key="3">
    <source>
        <dbReference type="ARBA" id="ARBA00009000"/>
    </source>
</evidence>
<dbReference type="SUPFAM" id="SSF81296">
    <property type="entry name" value="E set domains"/>
    <property type="match status" value="1"/>
</dbReference>
<dbReference type="InterPro" id="IPR004193">
    <property type="entry name" value="Glyco_hydro_13_N"/>
</dbReference>
<dbReference type="InterPro" id="IPR014756">
    <property type="entry name" value="Ig_E-set"/>
</dbReference>
<feature type="compositionally biased region" description="Basic residues" evidence="9">
    <location>
        <begin position="797"/>
        <end position="806"/>
    </location>
</feature>
<evidence type="ECO:0000313" key="12">
    <source>
        <dbReference type="Proteomes" id="UP000629870"/>
    </source>
</evidence>
<dbReference type="SUPFAM" id="SSF51445">
    <property type="entry name" value="(Trans)glycosidases"/>
    <property type="match status" value="1"/>
</dbReference>
<evidence type="ECO:0000256" key="5">
    <source>
        <dbReference type="ARBA" id="ARBA00022679"/>
    </source>
</evidence>
<evidence type="ECO:0000256" key="6">
    <source>
        <dbReference type="ARBA" id="ARBA00023056"/>
    </source>
</evidence>
<feature type="region of interest" description="Disordered" evidence="9">
    <location>
        <begin position="756"/>
        <end position="884"/>
    </location>
</feature>
<dbReference type="EC" id="2.4.1.18" evidence="8"/>
<dbReference type="EMBL" id="JACHEW010000007">
    <property type="protein sequence ID" value="MBB6016490.1"/>
    <property type="molecule type" value="Genomic_DNA"/>
</dbReference>
<dbReference type="CDD" id="cd11322">
    <property type="entry name" value="AmyAc_Glg_BE"/>
    <property type="match status" value="1"/>
</dbReference>
<dbReference type="NCBIfam" id="NF008967">
    <property type="entry name" value="PRK12313.1"/>
    <property type="match status" value="1"/>
</dbReference>
<comment type="function">
    <text evidence="8">Catalyzes the formation of the alpha-1,6-glucosidic linkages in glycogen by scission of a 1,4-alpha-linked oligosaccharide from growing alpha-1,4-glucan chains and the subsequent attachment of the oligosaccharide to the alpha-1,6 position.</text>
</comment>
<feature type="compositionally biased region" description="Polar residues" evidence="9">
    <location>
        <begin position="870"/>
        <end position="884"/>
    </location>
</feature>
<dbReference type="PANTHER" id="PTHR43651">
    <property type="entry name" value="1,4-ALPHA-GLUCAN-BRANCHING ENZYME"/>
    <property type="match status" value="1"/>
</dbReference>
<dbReference type="InterPro" id="IPR044143">
    <property type="entry name" value="GlgB_N_E_set_prok"/>
</dbReference>
<dbReference type="NCBIfam" id="TIGR01515">
    <property type="entry name" value="branching_enzym"/>
    <property type="match status" value="1"/>
</dbReference>
<comment type="similarity">
    <text evidence="3 8">Belongs to the glycosyl hydrolase 13 family. GlgB subfamily.</text>
</comment>
<dbReference type="CDD" id="cd02855">
    <property type="entry name" value="E_set_GBE_prok_N"/>
    <property type="match status" value="1"/>
</dbReference>
<feature type="domain" description="Glycosyl hydrolase family 13 catalytic" evidence="10">
    <location>
        <begin position="160"/>
        <end position="500"/>
    </location>
</feature>
<feature type="region of interest" description="Disordered" evidence="9">
    <location>
        <begin position="643"/>
        <end position="743"/>
    </location>
</feature>
<name>A0ABR6NR26_9DEIO</name>
<dbReference type="SUPFAM" id="SSF51011">
    <property type="entry name" value="Glycosyl hydrolase domain"/>
    <property type="match status" value="1"/>
</dbReference>
<dbReference type="NCBIfam" id="NF011294">
    <property type="entry name" value="PRK14706.1"/>
    <property type="match status" value="1"/>
</dbReference>
<dbReference type="Pfam" id="PF02922">
    <property type="entry name" value="CBM_48"/>
    <property type="match status" value="1"/>
</dbReference>
<keyword evidence="7 8" id="KW-0119">Carbohydrate metabolism</keyword>
<dbReference type="InterPro" id="IPR017853">
    <property type="entry name" value="GH"/>
</dbReference>
<dbReference type="InterPro" id="IPR006407">
    <property type="entry name" value="GlgB"/>
</dbReference>
<evidence type="ECO:0000259" key="10">
    <source>
        <dbReference type="SMART" id="SM00642"/>
    </source>
</evidence>
<dbReference type="Pfam" id="PF00128">
    <property type="entry name" value="Alpha-amylase"/>
    <property type="match status" value="1"/>
</dbReference>
<feature type="compositionally biased region" description="Low complexity" evidence="9">
    <location>
        <begin position="762"/>
        <end position="796"/>
    </location>
</feature>
<dbReference type="InterPro" id="IPR006048">
    <property type="entry name" value="A-amylase/branching_C"/>
</dbReference>
<dbReference type="PANTHER" id="PTHR43651:SF3">
    <property type="entry name" value="1,4-ALPHA-GLUCAN-BRANCHING ENZYME"/>
    <property type="match status" value="1"/>
</dbReference>
<evidence type="ECO:0000313" key="11">
    <source>
        <dbReference type="EMBL" id="MBB6016490.1"/>
    </source>
</evidence>
<dbReference type="GO" id="GO:0003844">
    <property type="term" value="F:1,4-alpha-glucan branching enzyme activity"/>
    <property type="evidence" value="ECO:0007669"/>
    <property type="project" value="UniProtKB-EC"/>
</dbReference>
<dbReference type="NCBIfam" id="NF003811">
    <property type="entry name" value="PRK05402.1"/>
    <property type="match status" value="1"/>
</dbReference>
<feature type="active site" description="Nucleophile" evidence="8">
    <location>
        <position position="306"/>
    </location>
</feature>
<dbReference type="HAMAP" id="MF_00685">
    <property type="entry name" value="GlgB"/>
    <property type="match status" value="1"/>
</dbReference>
<dbReference type="Pfam" id="PF02806">
    <property type="entry name" value="Alpha-amylase_C"/>
    <property type="match status" value="1"/>
</dbReference>
<evidence type="ECO:0000256" key="1">
    <source>
        <dbReference type="ARBA" id="ARBA00000826"/>
    </source>
</evidence>
<sequence length="884" mass="97106">MTSPLPLDHEHLQKLATADLVRPDHLLGAHPTTENGVEGVRFAVWAPNATHVSVVGDFNGWNGFDNAMHRLDFGCWGVFVPGACHGQRYKFRITGQHGQTQDKMDPYGTYFETRPATGSIVWDQPYGWNDDEWMKARSAGFDRPVSIYECHAPSWGRRDDGWFLNYRDLAHRLGEYLQYMGYTHVELLGVMEHPFDGSWGYQVTGYYAPTSRMGNPEDFKYLVDHLHGKGIGVILDWVPGHFPTDPAGLANFDGGPLFEYADPRKGFHQDWNTLIFDYGRNEVVMFLIGSAVKWLQDFHVDGLRVDAVASMLYLDFSRTEWLPNIHGGRENLEAIAFLKRLNEVTHHMAPGVMMIAEESTSFAGVTTPAPFGLGFDYKWAMGWMNDNLGYFQEDPLWRAHHHHALTFFNVYRTSENYVLAISHDEVVHLKKSMVMKMPGEWYAQRAQYRAFLAMMWTTPGKKLLFMGQEFGQSTEWNHDTELPWYMADQPDHRGIMNLVRRLNDLYRARPDWHVADTREEGMLWVSADDAEHSVYAYLRRDPNSNAWSLTVANLTPVYRDLYPIGVPQGGDYRLLLSTDDGEYGGFGTQQPDLSAKEIGWNGQTHHLRLNLPPNSVLVLEPVSFLPPEAVAGIADVTGLAEGQSEAAGHEGEGDASTPKDAGDARANAAEACLIQPEEDRAPMPAGESAAGSEWVGGPAMPEADAGAGGEGQSEAPTPELTAEGRLAGGAAASDLSPELQSAPVELEFTRTLTARASRRVAESSQAEASQAASAEGQAAGSENAGGVDVGPAAPKAAKPRASRAKKPKVEADVGAEGAEPAKPKRTRKPKAAAEESADGPPAEARPAPKPRKPRAKKVAVKGGEAPVQNAPAQDTALQDLSTEE</sequence>
<dbReference type="Proteomes" id="UP000629870">
    <property type="component" value="Unassembled WGS sequence"/>
</dbReference>
<comment type="subunit">
    <text evidence="8">Monomer.</text>
</comment>
<dbReference type="Gene3D" id="2.60.40.1180">
    <property type="entry name" value="Golgi alpha-mannosidase II"/>
    <property type="match status" value="1"/>
</dbReference>
<evidence type="ECO:0000256" key="9">
    <source>
        <dbReference type="SAM" id="MobiDB-lite"/>
    </source>
</evidence>
<dbReference type="Gene3D" id="2.60.40.10">
    <property type="entry name" value="Immunoglobulins"/>
    <property type="match status" value="1"/>
</dbReference>
<accession>A0ABR6NR26</accession>
<evidence type="ECO:0000256" key="2">
    <source>
        <dbReference type="ARBA" id="ARBA00004964"/>
    </source>
</evidence>
<dbReference type="InterPro" id="IPR013780">
    <property type="entry name" value="Glyco_hydro_b"/>
</dbReference>
<evidence type="ECO:0000256" key="8">
    <source>
        <dbReference type="HAMAP-Rule" id="MF_00685"/>
    </source>
</evidence>
<keyword evidence="12" id="KW-1185">Reference proteome</keyword>
<keyword evidence="5 8" id="KW-0808">Transferase</keyword>
<gene>
    <name evidence="8" type="primary">glgB</name>
    <name evidence="11" type="ORF">HNQ04_001741</name>
</gene>
<evidence type="ECO:0000256" key="4">
    <source>
        <dbReference type="ARBA" id="ARBA00022600"/>
    </source>
</evidence>
<keyword evidence="6 8" id="KW-0320">Glycogen biosynthesis</keyword>
<comment type="catalytic activity">
    <reaction evidence="1 8">
        <text>Transfers a segment of a (1-&gt;4)-alpha-D-glucan chain to a primary hydroxy group in a similar glucan chain.</text>
        <dbReference type="EC" id="2.4.1.18"/>
    </reaction>
</comment>
<dbReference type="Gene3D" id="3.20.20.80">
    <property type="entry name" value="Glycosidases"/>
    <property type="match status" value="1"/>
</dbReference>
<reference evidence="11 12" key="1">
    <citation type="submission" date="2020-08" db="EMBL/GenBank/DDBJ databases">
        <title>Genomic Encyclopedia of Type Strains, Phase IV (KMG-IV): sequencing the most valuable type-strain genomes for metagenomic binning, comparative biology and taxonomic classification.</title>
        <authorList>
            <person name="Goeker M."/>
        </authorList>
    </citation>
    <scope>NUCLEOTIDE SEQUENCE [LARGE SCALE GENOMIC DNA]</scope>
    <source>
        <strain evidence="11 12">DSM 12027</strain>
    </source>
</reference>
<keyword evidence="8 11" id="KW-0328">Glycosyltransferase</keyword>
<dbReference type="InterPro" id="IPR006047">
    <property type="entry name" value="GH13_cat_dom"/>
</dbReference>